<reference evidence="1 2" key="1">
    <citation type="submission" date="2016-01" db="EMBL/GenBank/DDBJ databases">
        <title>Genome sequencing of Roseivirga spongicola UST030701-084.</title>
        <authorList>
            <person name="Selvaratnam C."/>
            <person name="Thevarajoo S."/>
            <person name="Goh K.M."/>
            <person name="Ee R."/>
            <person name="Chan K.-G."/>
            <person name="Chong C.S."/>
        </authorList>
    </citation>
    <scope>NUCLEOTIDE SEQUENCE [LARGE SCALE GENOMIC DNA]</scope>
    <source>
        <strain evidence="1 2">UST030701-084</strain>
    </source>
</reference>
<sequence length="371" mass="42202">MNSSNLIKTLCVLIALTSLSCTRGQREVKIEISLEALEVEGRLLNAEALDISEEHLMMAFNLLVVGDKLVICKPFAQPNYFEVYNVKSLEYLGGFIKQGGGPGEFAGVLRSTIASQKEHRVGFIAKDMGRSYYEFDIDSALKEQGYLTKEIAELDVFGLNRTERNNQGEFVSLSLSSPNRIVVFDREGQNPRGYFKYPFQDEQSELRTEAFGMAYQAFTVRNFSDNRLGVFTMNMPNWDIISFNQPEPELVASHHLGMGQFKDLSEIKEKSRTYGVAYSSQNKEGFLDVTANDEYIYALYSGKNFEGHGDDKDFSKKVVVLNWEGEIVDRLLLEYDTKIISVDQEGRYLYSIVEQLNKIEVVRYNLKSVID</sequence>
<dbReference type="EMBL" id="LRPC01000033">
    <property type="protein sequence ID" value="KYG71198.1"/>
    <property type="molecule type" value="Genomic_DNA"/>
</dbReference>
<dbReference type="AlphaFoldDB" id="A0A150WXH2"/>
<comment type="caution">
    <text evidence="1">The sequence shown here is derived from an EMBL/GenBank/DDBJ whole genome shotgun (WGS) entry which is preliminary data.</text>
</comment>
<dbReference type="Pfam" id="PF15869">
    <property type="entry name" value="TolB_like"/>
    <property type="match status" value="1"/>
</dbReference>
<gene>
    <name evidence="1" type="ORF">AWW68_18490</name>
</gene>
<name>A0A150WXH2_9BACT</name>
<evidence type="ECO:0000313" key="1">
    <source>
        <dbReference type="EMBL" id="KYG71198.1"/>
    </source>
</evidence>
<dbReference type="RefSeq" id="WP_068225189.1">
    <property type="nucleotide sequence ID" value="NZ_CP139724.1"/>
</dbReference>
<accession>A0A150WXH2</accession>
<keyword evidence="2" id="KW-1185">Reference proteome</keyword>
<protein>
    <recommendedName>
        <fullName evidence="3">6-bladed beta-propeller</fullName>
    </recommendedName>
</protein>
<dbReference type="OrthoDB" id="821257at2"/>
<dbReference type="STRING" id="333140.AWW68_18490"/>
<dbReference type="Proteomes" id="UP000075606">
    <property type="component" value="Unassembled WGS sequence"/>
</dbReference>
<proteinExistence type="predicted"/>
<organism evidence="1 2">
    <name type="scientific">Roseivirga spongicola</name>
    <dbReference type="NCBI Taxonomy" id="333140"/>
    <lineage>
        <taxon>Bacteria</taxon>
        <taxon>Pseudomonadati</taxon>
        <taxon>Bacteroidota</taxon>
        <taxon>Cytophagia</taxon>
        <taxon>Cytophagales</taxon>
        <taxon>Roseivirgaceae</taxon>
        <taxon>Roseivirga</taxon>
    </lineage>
</organism>
<evidence type="ECO:0000313" key="2">
    <source>
        <dbReference type="Proteomes" id="UP000075606"/>
    </source>
</evidence>
<evidence type="ECO:0008006" key="3">
    <source>
        <dbReference type="Google" id="ProtNLM"/>
    </source>
</evidence>